<evidence type="ECO:0000256" key="5">
    <source>
        <dbReference type="ARBA" id="ARBA00022801"/>
    </source>
</evidence>
<dbReference type="Pfam" id="PF00850">
    <property type="entry name" value="Hist_deacetyl"/>
    <property type="match status" value="1"/>
</dbReference>
<evidence type="ECO:0000256" key="2">
    <source>
        <dbReference type="ARBA" id="ARBA00007738"/>
    </source>
</evidence>
<dbReference type="InterPro" id="IPR023801">
    <property type="entry name" value="His_deacetylse_dom"/>
</dbReference>
<evidence type="ECO:0000256" key="6">
    <source>
        <dbReference type="ARBA" id="ARBA00022853"/>
    </source>
</evidence>
<sequence>MSISTRNVLYISLHRHEGGSFYPGTGGACEVGKKYAKGFTVNIPWKCRDVGDNDYIFAFQTVVLPIASQFDPDFTIVSAGFDAPRDCDVSPAGYAQMTAMLKTFSSGKMLVILEGGSNLRWISSSISEVFKVLIGDCPRNNMDNVLPSKHAMETIEMFSNNKPISGI</sequence>
<dbReference type="Gene3D" id="3.40.800.20">
    <property type="entry name" value="Histone deacetylase domain"/>
    <property type="match status" value="1"/>
</dbReference>
<evidence type="ECO:0000256" key="1">
    <source>
        <dbReference type="ARBA" id="ARBA00004123"/>
    </source>
</evidence>
<keyword evidence="4" id="KW-0678">Repressor</keyword>
<dbReference type="GO" id="GO:0040029">
    <property type="term" value="P:epigenetic regulation of gene expression"/>
    <property type="evidence" value="ECO:0007669"/>
    <property type="project" value="TreeGrafter"/>
</dbReference>
<dbReference type="Proteomes" id="UP001454036">
    <property type="component" value="Unassembled WGS sequence"/>
</dbReference>
<dbReference type="InterPro" id="IPR023696">
    <property type="entry name" value="Ureohydrolase_dom_sf"/>
</dbReference>
<comment type="subcellular location">
    <subcellularLocation>
        <location evidence="1">Nucleus</location>
    </subcellularLocation>
</comment>
<dbReference type="EMBL" id="BAABME010006468">
    <property type="protein sequence ID" value="GAA0168440.1"/>
    <property type="molecule type" value="Genomic_DNA"/>
</dbReference>
<dbReference type="GO" id="GO:0141221">
    <property type="term" value="F:histone deacetylase activity, hydrolytic mechanism"/>
    <property type="evidence" value="ECO:0007669"/>
    <property type="project" value="UniProtKB-EC"/>
</dbReference>
<keyword evidence="6" id="KW-0156">Chromatin regulator</keyword>
<evidence type="ECO:0000256" key="7">
    <source>
        <dbReference type="ARBA" id="ARBA00023015"/>
    </source>
</evidence>
<evidence type="ECO:0000259" key="10">
    <source>
        <dbReference type="Pfam" id="PF00850"/>
    </source>
</evidence>
<evidence type="ECO:0000256" key="9">
    <source>
        <dbReference type="ARBA" id="ARBA00023242"/>
    </source>
</evidence>
<keyword evidence="8" id="KW-0804">Transcription</keyword>
<dbReference type="AlphaFoldDB" id="A0AAV3QZU4"/>
<keyword evidence="5" id="KW-0378">Hydrolase</keyword>
<dbReference type="GO" id="GO:0005737">
    <property type="term" value="C:cytoplasm"/>
    <property type="evidence" value="ECO:0007669"/>
    <property type="project" value="TreeGrafter"/>
</dbReference>
<comment type="caution">
    <text evidence="11">The sequence shown here is derived from an EMBL/GenBank/DDBJ whole genome shotgun (WGS) entry which is preliminary data.</text>
</comment>
<evidence type="ECO:0000313" key="11">
    <source>
        <dbReference type="EMBL" id="GAA0168440.1"/>
    </source>
</evidence>
<evidence type="ECO:0000256" key="3">
    <source>
        <dbReference type="ARBA" id="ARBA00012111"/>
    </source>
</evidence>
<comment type="similarity">
    <text evidence="2">Belongs to the histone deacetylase family. HD type 2 subfamily.</text>
</comment>
<keyword evidence="9" id="KW-0539">Nucleus</keyword>
<gene>
    <name evidence="11" type="ORF">LIER_23155</name>
</gene>
<evidence type="ECO:0000256" key="8">
    <source>
        <dbReference type="ARBA" id="ARBA00023163"/>
    </source>
</evidence>
<dbReference type="EC" id="3.5.1.98" evidence="3"/>
<accession>A0AAV3QZU4</accession>
<feature type="domain" description="Histone deacetylase" evidence="10">
    <location>
        <begin position="4"/>
        <end position="132"/>
    </location>
</feature>
<dbReference type="GO" id="GO:0000118">
    <property type="term" value="C:histone deacetylase complex"/>
    <property type="evidence" value="ECO:0007669"/>
    <property type="project" value="TreeGrafter"/>
</dbReference>
<dbReference type="PANTHER" id="PTHR10625">
    <property type="entry name" value="HISTONE DEACETYLASE HDAC1-RELATED"/>
    <property type="match status" value="1"/>
</dbReference>
<evidence type="ECO:0000256" key="4">
    <source>
        <dbReference type="ARBA" id="ARBA00022491"/>
    </source>
</evidence>
<keyword evidence="7" id="KW-0805">Transcription regulation</keyword>
<dbReference type="SUPFAM" id="SSF52768">
    <property type="entry name" value="Arginase/deacetylase"/>
    <property type="match status" value="1"/>
</dbReference>
<name>A0AAV3QZU4_LITER</name>
<dbReference type="InterPro" id="IPR037138">
    <property type="entry name" value="His_deacetylse_dom_sf"/>
</dbReference>
<organism evidence="11 12">
    <name type="scientific">Lithospermum erythrorhizon</name>
    <name type="common">Purple gromwell</name>
    <name type="synonym">Lithospermum officinale var. erythrorhizon</name>
    <dbReference type="NCBI Taxonomy" id="34254"/>
    <lineage>
        <taxon>Eukaryota</taxon>
        <taxon>Viridiplantae</taxon>
        <taxon>Streptophyta</taxon>
        <taxon>Embryophyta</taxon>
        <taxon>Tracheophyta</taxon>
        <taxon>Spermatophyta</taxon>
        <taxon>Magnoliopsida</taxon>
        <taxon>eudicotyledons</taxon>
        <taxon>Gunneridae</taxon>
        <taxon>Pentapetalae</taxon>
        <taxon>asterids</taxon>
        <taxon>lamiids</taxon>
        <taxon>Boraginales</taxon>
        <taxon>Boraginaceae</taxon>
        <taxon>Boraginoideae</taxon>
        <taxon>Lithospermeae</taxon>
        <taxon>Lithospermum</taxon>
    </lineage>
</organism>
<dbReference type="PANTHER" id="PTHR10625:SF5">
    <property type="entry name" value="HISTONE DEACETYLASE"/>
    <property type="match status" value="1"/>
</dbReference>
<dbReference type="PROSITE" id="PS51257">
    <property type="entry name" value="PROKAR_LIPOPROTEIN"/>
    <property type="match status" value="1"/>
</dbReference>
<proteinExistence type="inferred from homology"/>
<protein>
    <recommendedName>
        <fullName evidence="3">histone deacetylase</fullName>
        <ecNumber evidence="3">3.5.1.98</ecNumber>
    </recommendedName>
</protein>
<evidence type="ECO:0000313" key="12">
    <source>
        <dbReference type="Proteomes" id="UP001454036"/>
    </source>
</evidence>
<keyword evidence="12" id="KW-1185">Reference proteome</keyword>
<reference evidence="11 12" key="1">
    <citation type="submission" date="2024-01" db="EMBL/GenBank/DDBJ databases">
        <title>The complete chloroplast genome sequence of Lithospermum erythrorhizon: insights into the phylogenetic relationship among Boraginaceae species and the maternal lineages of purple gromwells.</title>
        <authorList>
            <person name="Okada T."/>
            <person name="Watanabe K."/>
        </authorList>
    </citation>
    <scope>NUCLEOTIDE SEQUENCE [LARGE SCALE GENOMIC DNA]</scope>
</reference>